<proteinExistence type="inferred from homology"/>
<feature type="compositionally biased region" description="Low complexity" evidence="2">
    <location>
        <begin position="180"/>
        <end position="191"/>
    </location>
</feature>
<gene>
    <name evidence="5" type="ORF">KV113_11665</name>
</gene>
<reference evidence="5 6" key="1">
    <citation type="submission" date="2023-12" db="EMBL/GenBank/DDBJ databases">
        <title>Description of new species of Mycobacterium terrae complex isolated from sewage at the Sao Paulo Zoological Park Foundation in Brazil.</title>
        <authorList>
            <person name="Romagnoli C.L."/>
            <person name="Conceicao E.C."/>
            <person name="Machado E."/>
            <person name="Barreto L.B.P.F."/>
            <person name="Sharma A."/>
            <person name="Silva N.M."/>
            <person name="Marques L.E."/>
            <person name="Juliana M.A."/>
            <person name="Lourenco M.C.S."/>
            <person name="Digiampietri L.A."/>
            <person name="Suffys P.N."/>
            <person name="Viana-Niero C."/>
        </authorList>
    </citation>
    <scope>NUCLEOTIDE SEQUENCE [LARGE SCALE GENOMIC DNA]</scope>
    <source>
        <strain evidence="5 6">MYC340</strain>
    </source>
</reference>
<comment type="caution">
    <text evidence="5">The sequence shown here is derived from an EMBL/GenBank/DDBJ whole genome shotgun (WGS) entry which is preliminary data.</text>
</comment>
<sequence>MVWDFAALPPEVNSARMYAGPGSGPMMAAATAWDGLAGELELFASGYSSELTTVQGQLWSGPASTTMAAAAAPYVAWANATAAQAEQAAGQARAAAAAYEAAFAMTVPPAAVEANRMMLMALVATNFFGQNTAAIAATEALYGEMWAQDAAAMFGYAGTSLPAAATLTPFNAPPKTTNPAGQAGQSAAATHAAGSATSGIAHTLAHTLTQATSALPQHVHSLSTAASTNPPATPPPTSTTPPPNPYYYITDWSSLQKVLNPFSDISNQSANLGVTIGDDGDTGAVNALMIRKFFLAEPSLGLLGGKGPFVTAALQGAPFGGIGSGPVFVSASRAASVGQLSVPRSWVTSQPQPQSVTDQRALAAQLVKSTEPAMEQPPMSLGPMRGSEPHYGGNSVIRMQGDRNFRMPRPAAGG</sequence>
<feature type="domain" description="PPE family C-terminal" evidence="4">
    <location>
        <begin position="331"/>
        <end position="410"/>
    </location>
</feature>
<dbReference type="Proteomes" id="UP001298593">
    <property type="component" value="Unassembled WGS sequence"/>
</dbReference>
<protein>
    <submittedName>
        <fullName evidence="5">PPE family protein</fullName>
    </submittedName>
</protein>
<feature type="compositionally biased region" description="Pro residues" evidence="2">
    <location>
        <begin position="231"/>
        <end position="245"/>
    </location>
</feature>
<evidence type="ECO:0000313" key="6">
    <source>
        <dbReference type="Proteomes" id="UP001298593"/>
    </source>
</evidence>
<feature type="domain" description="PPE" evidence="3">
    <location>
        <begin position="4"/>
        <end position="167"/>
    </location>
</feature>
<organism evidence="5 6">
    <name type="scientific">[Mycobacterium] nativiensis</name>
    <dbReference type="NCBI Taxonomy" id="2855503"/>
    <lineage>
        <taxon>Bacteria</taxon>
        <taxon>Bacillati</taxon>
        <taxon>Actinomycetota</taxon>
        <taxon>Actinomycetes</taxon>
        <taxon>Mycobacteriales</taxon>
        <taxon>Mycobacteriaceae</taxon>
        <taxon>Mycolicibacter</taxon>
    </lineage>
</organism>
<feature type="region of interest" description="Disordered" evidence="2">
    <location>
        <begin position="169"/>
        <end position="191"/>
    </location>
</feature>
<dbReference type="InterPro" id="IPR000030">
    <property type="entry name" value="PPE_dom"/>
</dbReference>
<feature type="region of interest" description="Disordered" evidence="2">
    <location>
        <begin position="223"/>
        <end position="245"/>
    </location>
</feature>
<name>A0ABU5XZU4_9MYCO</name>
<accession>A0ABU5XZU4</accession>
<evidence type="ECO:0000313" key="5">
    <source>
        <dbReference type="EMBL" id="MEB3032210.1"/>
    </source>
</evidence>
<dbReference type="PANTHER" id="PTHR46766">
    <property type="entry name" value="GLUTAMINE-RICH PROTEIN 2"/>
    <property type="match status" value="1"/>
</dbReference>
<dbReference type="InterPro" id="IPR038332">
    <property type="entry name" value="PPE_sf"/>
</dbReference>
<dbReference type="EMBL" id="JAYJJU010000009">
    <property type="protein sequence ID" value="MEB3032210.1"/>
    <property type="molecule type" value="Genomic_DNA"/>
</dbReference>
<keyword evidence="6" id="KW-1185">Reference proteome</keyword>
<evidence type="ECO:0000256" key="2">
    <source>
        <dbReference type="SAM" id="MobiDB-lite"/>
    </source>
</evidence>
<evidence type="ECO:0000259" key="4">
    <source>
        <dbReference type="Pfam" id="PF12484"/>
    </source>
</evidence>
<dbReference type="InterPro" id="IPR022171">
    <property type="entry name" value="PPE_C"/>
</dbReference>
<evidence type="ECO:0000256" key="1">
    <source>
        <dbReference type="ARBA" id="ARBA00010652"/>
    </source>
</evidence>
<feature type="region of interest" description="Disordered" evidence="2">
    <location>
        <begin position="370"/>
        <end position="414"/>
    </location>
</feature>
<dbReference type="PANTHER" id="PTHR46766:SF1">
    <property type="entry name" value="GLUTAMINE-RICH PROTEIN 2"/>
    <property type="match status" value="1"/>
</dbReference>
<dbReference type="Pfam" id="PF12484">
    <property type="entry name" value="PPE-SVP"/>
    <property type="match status" value="1"/>
</dbReference>
<dbReference type="Pfam" id="PF00823">
    <property type="entry name" value="PPE"/>
    <property type="match status" value="1"/>
</dbReference>
<dbReference type="SUPFAM" id="SSF140459">
    <property type="entry name" value="PE/PPE dimer-like"/>
    <property type="match status" value="1"/>
</dbReference>
<evidence type="ECO:0000259" key="3">
    <source>
        <dbReference type="Pfam" id="PF00823"/>
    </source>
</evidence>
<dbReference type="Gene3D" id="1.20.1260.20">
    <property type="entry name" value="PPE superfamily"/>
    <property type="match status" value="1"/>
</dbReference>
<comment type="similarity">
    <text evidence="1">Belongs to the mycobacterial PPE family.</text>
</comment>